<evidence type="ECO:0000313" key="2">
    <source>
        <dbReference type="Proteomes" id="UP000184275"/>
    </source>
</evidence>
<name>A0A1M6QMQ1_9BACT</name>
<dbReference type="RefSeq" id="WP_073302221.1">
    <property type="nucleotide sequence ID" value="NZ_FRAW01000002.1"/>
</dbReference>
<dbReference type="AlphaFoldDB" id="A0A1M6QMQ1"/>
<evidence type="ECO:0000313" key="1">
    <source>
        <dbReference type="EMBL" id="SHK21524.1"/>
    </source>
</evidence>
<organism evidence="1 2">
    <name type="scientific">Fibrobacter intestinalis</name>
    <dbReference type="NCBI Taxonomy" id="28122"/>
    <lineage>
        <taxon>Bacteria</taxon>
        <taxon>Pseudomonadati</taxon>
        <taxon>Fibrobacterota</taxon>
        <taxon>Fibrobacteria</taxon>
        <taxon>Fibrobacterales</taxon>
        <taxon>Fibrobacteraceae</taxon>
        <taxon>Fibrobacter</taxon>
    </lineage>
</organism>
<dbReference type="EMBL" id="FRAW01000002">
    <property type="protein sequence ID" value="SHK21524.1"/>
    <property type="molecule type" value="Genomic_DNA"/>
</dbReference>
<reference evidence="2" key="1">
    <citation type="submission" date="2016-11" db="EMBL/GenBank/DDBJ databases">
        <authorList>
            <person name="Varghese N."/>
            <person name="Submissions S."/>
        </authorList>
    </citation>
    <scope>NUCLEOTIDE SEQUENCE [LARGE SCALE GENOMIC DNA]</scope>
    <source>
        <strain evidence="2">UWOS</strain>
    </source>
</reference>
<keyword evidence="2" id="KW-1185">Reference proteome</keyword>
<proteinExistence type="predicted"/>
<dbReference type="Proteomes" id="UP000184275">
    <property type="component" value="Unassembled WGS sequence"/>
</dbReference>
<sequence>MNKVLPFILDYYDREVSQMISKKYGFPIMDAYKKFMFSKTYEMLSNPELQMWDFSCFGIFDMWEAEQRTGDPRDSIYIRRC</sequence>
<gene>
    <name evidence="1" type="ORF">SAMN05720469_102164</name>
</gene>
<accession>A0A1M6QMQ1</accession>
<protein>
    <submittedName>
        <fullName evidence="1">Uncharacterized protein</fullName>
    </submittedName>
</protein>